<feature type="binding site" evidence="7">
    <location>
        <begin position="7"/>
        <end position="10"/>
    </location>
    <ligand>
        <name>substrate</name>
    </ligand>
</feature>
<dbReference type="AlphaFoldDB" id="M1M116"/>
<feature type="binding site" evidence="6 8">
    <location>
        <position position="104"/>
    </location>
    <ligand>
        <name>FMN</name>
        <dbReference type="ChEBI" id="CHEBI:58210"/>
    </ligand>
</feature>
<evidence type="ECO:0000256" key="8">
    <source>
        <dbReference type="PIRSR" id="PIRSR000190-2"/>
    </source>
</evidence>
<keyword evidence="12" id="KW-1185">Reference proteome</keyword>
<evidence type="ECO:0000259" key="9">
    <source>
        <dbReference type="Pfam" id="PF01243"/>
    </source>
</evidence>
<dbReference type="InterPro" id="IPR011576">
    <property type="entry name" value="Pyridox_Oxase_N"/>
</dbReference>
<dbReference type="EC" id="1.4.3.5" evidence="6"/>
<dbReference type="Pfam" id="PF01243">
    <property type="entry name" value="PNPOx_N"/>
    <property type="match status" value="1"/>
</dbReference>
<evidence type="ECO:0000256" key="4">
    <source>
        <dbReference type="ARBA" id="ARBA00023002"/>
    </source>
</evidence>
<feature type="binding site" evidence="6 8">
    <location>
        <position position="81"/>
    </location>
    <ligand>
        <name>FMN</name>
        <dbReference type="ChEBI" id="CHEBI:58210"/>
    </ligand>
</feature>
<dbReference type="HOGENOM" id="CLU_032263_2_2_4"/>
<dbReference type="Proteomes" id="UP000011563">
    <property type="component" value="Chromosome"/>
</dbReference>
<comment type="function">
    <text evidence="6">Catalyzes the oxidation of either pyridoxine 5'-phosphate (PNP) or pyridoxamine 5'-phosphate (PMP) into pyridoxal 5'-phosphate (PLP).</text>
</comment>
<feature type="binding site" evidence="6 7">
    <location>
        <position position="126"/>
    </location>
    <ligand>
        <name>substrate</name>
    </ligand>
</feature>
<comment type="catalytic activity">
    <reaction evidence="6">
        <text>pyridoxamine 5'-phosphate + O2 + H2O = pyridoxal 5'-phosphate + H2O2 + NH4(+)</text>
        <dbReference type="Rhea" id="RHEA:15817"/>
        <dbReference type="ChEBI" id="CHEBI:15377"/>
        <dbReference type="ChEBI" id="CHEBI:15379"/>
        <dbReference type="ChEBI" id="CHEBI:16240"/>
        <dbReference type="ChEBI" id="CHEBI:28938"/>
        <dbReference type="ChEBI" id="CHEBI:58451"/>
        <dbReference type="ChEBI" id="CHEBI:597326"/>
        <dbReference type="EC" id="1.4.3.5"/>
    </reaction>
</comment>
<comment type="similarity">
    <text evidence="1 6">Belongs to the pyridoxamine 5'-phosphate oxidase family.</text>
</comment>
<evidence type="ECO:0000259" key="10">
    <source>
        <dbReference type="Pfam" id="PF10590"/>
    </source>
</evidence>
<dbReference type="EMBL" id="CP003807">
    <property type="protein sequence ID" value="AGF49976.1"/>
    <property type="molecule type" value="Genomic_DNA"/>
</dbReference>
<feature type="binding site" evidence="6 8">
    <location>
        <begin position="75"/>
        <end position="76"/>
    </location>
    <ligand>
        <name>FMN</name>
        <dbReference type="ChEBI" id="CHEBI:58210"/>
    </ligand>
</feature>
<dbReference type="SUPFAM" id="SSF50475">
    <property type="entry name" value="FMN-binding split barrel"/>
    <property type="match status" value="1"/>
</dbReference>
<evidence type="ECO:0000256" key="3">
    <source>
        <dbReference type="ARBA" id="ARBA00022643"/>
    </source>
</evidence>
<dbReference type="PANTHER" id="PTHR10851:SF0">
    <property type="entry name" value="PYRIDOXINE-5'-PHOSPHATE OXIDASE"/>
    <property type="match status" value="1"/>
</dbReference>
<feature type="binding site" evidence="6 7">
    <location>
        <position position="122"/>
    </location>
    <ligand>
        <name>substrate</name>
    </ligand>
</feature>
<reference evidence="11 12" key="1">
    <citation type="journal article" date="2013" name="Genome Biol. Evol.">
        <title>Genome evolution and phylogenomic analysis of candidatus kinetoplastibacterium, the betaproteobacterial endosymbionts of strigomonas and angomonas.</title>
        <authorList>
            <person name="Alves J.M."/>
            <person name="Serrano M.G."/>
            <person name="Maia da Silva F."/>
            <person name="Voegtly L.J."/>
            <person name="Matveyev A.V."/>
            <person name="Teixeira M.M."/>
            <person name="Camargo E.P."/>
            <person name="Buck G.A."/>
        </authorList>
    </citation>
    <scope>NUCLEOTIDE SEQUENCE [LARGE SCALE GENOMIC DNA]</scope>
    <source>
        <strain evidence="11 12">TCC012E</strain>
    </source>
</reference>
<dbReference type="UniPathway" id="UPA01068">
    <property type="reaction ID" value="UER00304"/>
</dbReference>
<evidence type="ECO:0000256" key="1">
    <source>
        <dbReference type="ARBA" id="ARBA00007301"/>
    </source>
</evidence>
<protein>
    <recommendedName>
        <fullName evidence="6">Pyridoxine/pyridoxamine 5'-phosphate oxidase</fullName>
        <ecNumber evidence="6">1.4.3.5</ecNumber>
    </recommendedName>
    <alternativeName>
        <fullName evidence="6">PNP/PMP oxidase</fullName>
        <shortName evidence="6">PNPOx</shortName>
    </alternativeName>
    <alternativeName>
        <fullName evidence="6">Pyridoxal 5'-phosphate synthase</fullName>
    </alternativeName>
</protein>
<sequence>MLLSNLRQDYTKGNLIEKDLKTSPFEQFELWFNHVLEEKIPDPNAMVLSTVNNKEEPSSRIMLLKDFDCKGFVFYTNYDSRKGHDLEYNSNACLLFFWQSLERQIRINGVIKKIKDRDSDLYYESRPLESRIGAWASLQSKVMRDKEDLNKRINLYTEKFGNNPTRPKNWGGYILEPKLFEFWQGGSSRLHDRITYTKDSDKKWKIERLYP</sequence>
<keyword evidence="3 6" id="KW-0288">FMN</keyword>
<dbReference type="GO" id="GO:0010181">
    <property type="term" value="F:FMN binding"/>
    <property type="evidence" value="ECO:0007669"/>
    <property type="project" value="UniProtKB-UniRule"/>
</dbReference>
<feature type="binding site" evidence="6 8">
    <location>
        <position position="183"/>
    </location>
    <ligand>
        <name>FMN</name>
        <dbReference type="ChEBI" id="CHEBI:58210"/>
    </ligand>
</feature>
<evidence type="ECO:0000256" key="5">
    <source>
        <dbReference type="ARBA" id="ARBA00023096"/>
    </source>
</evidence>
<gene>
    <name evidence="6" type="primary">pdxH</name>
    <name evidence="11" type="ORF">BCUE_0842</name>
</gene>
<feature type="binding site" evidence="6 7">
    <location>
        <begin position="189"/>
        <end position="191"/>
    </location>
    <ligand>
        <name>substrate</name>
    </ligand>
</feature>
<dbReference type="PANTHER" id="PTHR10851">
    <property type="entry name" value="PYRIDOXINE-5-PHOSPHATE OXIDASE"/>
    <property type="match status" value="1"/>
</dbReference>
<dbReference type="PATRIC" id="fig|1208922.3.peg.539"/>
<keyword evidence="5 6" id="KW-0664">Pyridoxine biosynthesis</keyword>
<evidence type="ECO:0000256" key="2">
    <source>
        <dbReference type="ARBA" id="ARBA00022630"/>
    </source>
</evidence>
<dbReference type="InterPro" id="IPR019576">
    <property type="entry name" value="Pyridoxamine_oxidase_dimer_C"/>
</dbReference>
<comment type="cofactor">
    <cofactor evidence="6 8">
        <name>FMN</name>
        <dbReference type="ChEBI" id="CHEBI:58210"/>
    </cofactor>
    <text evidence="6 8">Binds 1 FMN per subunit.</text>
</comment>
<proteinExistence type="inferred from homology"/>
<dbReference type="PROSITE" id="PS01064">
    <property type="entry name" value="PYRIDOX_OXIDASE"/>
    <property type="match status" value="1"/>
</dbReference>
<dbReference type="InterPro" id="IPR012349">
    <property type="entry name" value="Split_barrel_FMN-bd"/>
</dbReference>
<evidence type="ECO:0000256" key="6">
    <source>
        <dbReference type="HAMAP-Rule" id="MF_01629"/>
    </source>
</evidence>
<dbReference type="GO" id="GO:0008615">
    <property type="term" value="P:pyridoxine biosynthetic process"/>
    <property type="evidence" value="ECO:0007669"/>
    <property type="project" value="UniProtKB-UniRule"/>
</dbReference>
<organism evidence="11 12">
    <name type="scientific">Candidatus Kinetoplastidibacterium blastocrithidiae TCC012E</name>
    <dbReference type="NCBI Taxonomy" id="1208922"/>
    <lineage>
        <taxon>Bacteria</taxon>
        <taxon>Pseudomonadati</taxon>
        <taxon>Pseudomonadota</taxon>
        <taxon>Betaproteobacteria</taxon>
        <taxon>Candidatus Kinetoplastidibacterium</taxon>
    </lineage>
</organism>
<dbReference type="Pfam" id="PF10590">
    <property type="entry name" value="PNP_phzG_C"/>
    <property type="match status" value="1"/>
</dbReference>
<keyword evidence="4 6" id="KW-0560">Oxidoreductase</keyword>
<feature type="domain" description="Pyridoxamine 5'-phosphate oxidase N-terminal" evidence="9">
    <location>
        <begin position="36"/>
        <end position="146"/>
    </location>
</feature>
<dbReference type="PIRSF" id="PIRSF000190">
    <property type="entry name" value="Pyd_amn-ph_oxd"/>
    <property type="match status" value="1"/>
</dbReference>
<evidence type="ECO:0000313" key="12">
    <source>
        <dbReference type="Proteomes" id="UP000011563"/>
    </source>
</evidence>
<feature type="binding site" evidence="6 8">
    <location>
        <begin position="60"/>
        <end position="65"/>
    </location>
    <ligand>
        <name>FMN</name>
        <dbReference type="ChEBI" id="CHEBI:58210"/>
    </ligand>
</feature>
<keyword evidence="2 6" id="KW-0285">Flavoprotein</keyword>
<dbReference type="NCBIfam" id="TIGR00558">
    <property type="entry name" value="pdxH"/>
    <property type="match status" value="1"/>
</dbReference>
<dbReference type="HAMAP" id="MF_01629">
    <property type="entry name" value="PdxH"/>
    <property type="match status" value="1"/>
</dbReference>
<comment type="subunit">
    <text evidence="6">Homodimer.</text>
</comment>
<name>M1M116_9PROT</name>
<feature type="binding site" evidence="6 7">
    <location>
        <position position="130"/>
    </location>
    <ligand>
        <name>substrate</name>
    </ligand>
</feature>
<dbReference type="InterPro" id="IPR000659">
    <property type="entry name" value="Pyridox_Oxase"/>
</dbReference>
<dbReference type="GO" id="GO:0004733">
    <property type="term" value="F:pyridoxamine phosphate oxidase activity"/>
    <property type="evidence" value="ECO:0007669"/>
    <property type="project" value="UniProtKB-UniRule"/>
</dbReference>
<comment type="pathway">
    <text evidence="6">Cofactor metabolism; pyridoxal 5'-phosphate salvage; pyridoxal 5'-phosphate from pyridoxine 5'-phosphate: step 1/1.</text>
</comment>
<feature type="binding site" evidence="6 8">
    <location>
        <position position="82"/>
    </location>
    <ligand>
        <name>FMN</name>
        <dbReference type="ChEBI" id="CHEBI:58210"/>
    </ligand>
</feature>
<feature type="domain" description="Pyridoxine 5'-phosphate oxidase dimerisation C-terminal" evidence="10">
    <location>
        <begin position="170"/>
        <end position="211"/>
    </location>
</feature>
<dbReference type="RefSeq" id="WP_015238227.1">
    <property type="nucleotide sequence ID" value="NC_020285.1"/>
</dbReference>
<feature type="binding site" evidence="6 7">
    <location>
        <position position="65"/>
    </location>
    <ligand>
        <name>substrate</name>
    </ligand>
</feature>
<evidence type="ECO:0000256" key="7">
    <source>
        <dbReference type="PIRSR" id="PIRSR000190-1"/>
    </source>
</evidence>
<dbReference type="Gene3D" id="2.30.110.10">
    <property type="entry name" value="Electron Transport, Fmn-binding Protein, Chain A"/>
    <property type="match status" value="1"/>
</dbReference>
<feature type="binding site" evidence="6 8">
    <location>
        <position position="193"/>
    </location>
    <ligand>
        <name>FMN</name>
        <dbReference type="ChEBI" id="CHEBI:58210"/>
    </ligand>
</feature>
<comment type="catalytic activity">
    <reaction evidence="6">
        <text>pyridoxine 5'-phosphate + O2 = pyridoxal 5'-phosphate + H2O2</text>
        <dbReference type="Rhea" id="RHEA:15149"/>
        <dbReference type="ChEBI" id="CHEBI:15379"/>
        <dbReference type="ChEBI" id="CHEBI:16240"/>
        <dbReference type="ChEBI" id="CHEBI:58589"/>
        <dbReference type="ChEBI" id="CHEBI:597326"/>
        <dbReference type="EC" id="1.4.3.5"/>
    </reaction>
</comment>
<dbReference type="KEGG" id="kbt:BCUE_0842"/>
<accession>M1M116</accession>
<dbReference type="NCBIfam" id="NF004231">
    <property type="entry name" value="PRK05679.1"/>
    <property type="match status" value="1"/>
</dbReference>
<comment type="pathway">
    <text evidence="6">Cofactor metabolism; pyridoxal 5'-phosphate salvage; pyridoxal 5'-phosphate from pyridoxamine 5'-phosphate: step 1/1.</text>
</comment>
<dbReference type="InterPro" id="IPR019740">
    <property type="entry name" value="Pyridox_Oxase_CS"/>
</dbReference>
<evidence type="ECO:0000313" key="11">
    <source>
        <dbReference type="EMBL" id="AGF49976.1"/>
    </source>
</evidence>
<feature type="binding site" evidence="6 8">
    <location>
        <begin position="139"/>
        <end position="140"/>
    </location>
    <ligand>
        <name>FMN</name>
        <dbReference type="ChEBI" id="CHEBI:58210"/>
    </ligand>
</feature>